<keyword evidence="2" id="KW-1185">Reference proteome</keyword>
<name>A0A061FW76_THECC</name>
<dbReference type="Gramene" id="EOY19069">
    <property type="protein sequence ID" value="EOY19069"/>
    <property type="gene ID" value="TCM_043740"/>
</dbReference>
<gene>
    <name evidence="1" type="ORF">TCM_043740</name>
</gene>
<evidence type="ECO:0000313" key="2">
    <source>
        <dbReference type="Proteomes" id="UP000026915"/>
    </source>
</evidence>
<protein>
    <submittedName>
        <fullName evidence="1">Uncharacterized protein</fullName>
    </submittedName>
</protein>
<organism evidence="1 2">
    <name type="scientific">Theobroma cacao</name>
    <name type="common">Cacao</name>
    <name type="synonym">Cocoa</name>
    <dbReference type="NCBI Taxonomy" id="3641"/>
    <lineage>
        <taxon>Eukaryota</taxon>
        <taxon>Viridiplantae</taxon>
        <taxon>Streptophyta</taxon>
        <taxon>Embryophyta</taxon>
        <taxon>Tracheophyta</taxon>
        <taxon>Spermatophyta</taxon>
        <taxon>Magnoliopsida</taxon>
        <taxon>eudicotyledons</taxon>
        <taxon>Gunneridae</taxon>
        <taxon>Pentapetalae</taxon>
        <taxon>rosids</taxon>
        <taxon>malvids</taxon>
        <taxon>Malvales</taxon>
        <taxon>Malvaceae</taxon>
        <taxon>Byttnerioideae</taxon>
        <taxon>Theobroma</taxon>
    </lineage>
</organism>
<dbReference type="HOGENOM" id="CLU_3036268_0_0_1"/>
<dbReference type="Proteomes" id="UP000026915">
    <property type="component" value="Chromosome 10"/>
</dbReference>
<reference evidence="1 2" key="1">
    <citation type="journal article" date="2013" name="Genome Biol.">
        <title>The genome sequence of the most widely cultivated cacao type and its use to identify candidate genes regulating pod color.</title>
        <authorList>
            <person name="Motamayor J.C."/>
            <person name="Mockaitis K."/>
            <person name="Schmutz J."/>
            <person name="Haiminen N."/>
            <person name="Iii D.L."/>
            <person name="Cornejo O."/>
            <person name="Findley S.D."/>
            <person name="Zheng P."/>
            <person name="Utro F."/>
            <person name="Royaert S."/>
            <person name="Saski C."/>
            <person name="Jenkins J."/>
            <person name="Podicheti R."/>
            <person name="Zhao M."/>
            <person name="Scheffler B.E."/>
            <person name="Stack J.C."/>
            <person name="Feltus F.A."/>
            <person name="Mustiga G.M."/>
            <person name="Amores F."/>
            <person name="Phillips W."/>
            <person name="Marelli J.P."/>
            <person name="May G.D."/>
            <person name="Shapiro H."/>
            <person name="Ma J."/>
            <person name="Bustamante C.D."/>
            <person name="Schnell R.J."/>
            <person name="Main D."/>
            <person name="Gilbert D."/>
            <person name="Parida L."/>
            <person name="Kuhn D.N."/>
        </authorList>
    </citation>
    <scope>NUCLEOTIDE SEQUENCE [LARGE SCALE GENOMIC DNA]</scope>
    <source>
        <strain evidence="2">cv. Matina 1-6</strain>
    </source>
</reference>
<sequence length="55" mass="6343">MHHSKDASFKGSFLIVFNMGRELREHPVDAKFESYHLGCMGCWDKLYNQLGLVKA</sequence>
<dbReference type="AlphaFoldDB" id="A0A061FW76"/>
<accession>A0A061FW76</accession>
<proteinExistence type="predicted"/>
<dbReference type="InParanoid" id="A0A061FW76"/>
<dbReference type="EMBL" id="CM001888">
    <property type="protein sequence ID" value="EOY19069.1"/>
    <property type="molecule type" value="Genomic_DNA"/>
</dbReference>
<evidence type="ECO:0000313" key="1">
    <source>
        <dbReference type="EMBL" id="EOY19069.1"/>
    </source>
</evidence>